<protein>
    <recommendedName>
        <fullName evidence="16">Peptidoglycan D,D-transpeptidase FtsI</fullName>
        <ecNumber evidence="16">3.4.16.4</ecNumber>
    </recommendedName>
    <alternativeName>
        <fullName evidence="16">Penicillin-binding protein 3</fullName>
        <shortName evidence="16">PBP-3</shortName>
    </alternativeName>
</protein>
<dbReference type="SUPFAM" id="SSF56519">
    <property type="entry name" value="Penicillin binding protein dimerisation domain"/>
    <property type="match status" value="1"/>
</dbReference>
<evidence type="ECO:0000313" key="20">
    <source>
        <dbReference type="Proteomes" id="UP000199169"/>
    </source>
</evidence>
<keyword evidence="3 16" id="KW-0997">Cell inner membrane</keyword>
<evidence type="ECO:0000256" key="12">
    <source>
        <dbReference type="ARBA" id="ARBA00023136"/>
    </source>
</evidence>
<dbReference type="AlphaFoldDB" id="A0A1A8XNV0"/>
<reference evidence="19 20" key="1">
    <citation type="submission" date="2016-06" db="EMBL/GenBank/DDBJ databases">
        <authorList>
            <person name="Kjaerup R.B."/>
            <person name="Dalgaard T.S."/>
            <person name="Juul-Madsen H.R."/>
        </authorList>
    </citation>
    <scope>NUCLEOTIDE SEQUENCE [LARGE SCALE GENOMIC DNA]</scope>
    <source>
        <strain evidence="19">3</strain>
    </source>
</reference>
<dbReference type="RefSeq" id="WP_186407377.1">
    <property type="nucleotide sequence ID" value="NZ_FLQX01000112.1"/>
</dbReference>
<keyword evidence="2 16" id="KW-1003">Cell membrane</keyword>
<keyword evidence="13 16" id="KW-0717">Septation</keyword>
<comment type="subcellular location">
    <subcellularLocation>
        <location evidence="1">Membrane</location>
    </subcellularLocation>
</comment>
<dbReference type="Pfam" id="PF03717">
    <property type="entry name" value="PBP_dimer"/>
    <property type="match status" value="1"/>
</dbReference>
<dbReference type="Gene3D" id="1.10.150.770">
    <property type="match status" value="1"/>
</dbReference>
<keyword evidence="10 16" id="KW-0573">Peptidoglycan synthesis</keyword>
<dbReference type="GO" id="GO:0000917">
    <property type="term" value="P:division septum assembly"/>
    <property type="evidence" value="ECO:0007669"/>
    <property type="project" value="UniProtKB-KW"/>
</dbReference>
<dbReference type="InterPro" id="IPR036138">
    <property type="entry name" value="PBP_dimer_sf"/>
</dbReference>
<dbReference type="GO" id="GO:0043093">
    <property type="term" value="P:FtsZ-dependent cytokinesis"/>
    <property type="evidence" value="ECO:0007669"/>
    <property type="project" value="UniProtKB-UniRule"/>
</dbReference>
<keyword evidence="14 16" id="KW-0131">Cell cycle</keyword>
<keyword evidence="20" id="KW-1185">Reference proteome</keyword>
<dbReference type="STRING" id="1860102.ACCAA_360014"/>
<evidence type="ECO:0000256" key="10">
    <source>
        <dbReference type="ARBA" id="ARBA00022984"/>
    </source>
</evidence>
<gene>
    <name evidence="16 19" type="primary">ftsI</name>
    <name evidence="19" type="ORF">ACCAA_360014</name>
</gene>
<keyword evidence="8 16" id="KW-0378">Hydrolase</keyword>
<evidence type="ECO:0000256" key="5">
    <source>
        <dbReference type="ARBA" id="ARBA00022645"/>
    </source>
</evidence>
<comment type="function">
    <text evidence="16">Catalyzes cross-linking of the peptidoglycan cell wall at the division septum.</text>
</comment>
<dbReference type="EC" id="3.4.16.4" evidence="16"/>
<feature type="active site" description="Acyl-ester intermediate" evidence="16">
    <location>
        <position position="304"/>
    </location>
</feature>
<dbReference type="UniPathway" id="UPA00219"/>
<dbReference type="HAMAP" id="MF_02080">
    <property type="entry name" value="FtsI_transpept"/>
    <property type="match status" value="1"/>
</dbReference>
<evidence type="ECO:0000259" key="18">
    <source>
        <dbReference type="Pfam" id="PF03717"/>
    </source>
</evidence>
<dbReference type="GO" id="GO:0008955">
    <property type="term" value="F:peptidoglycan glycosyltransferase activity"/>
    <property type="evidence" value="ECO:0007669"/>
    <property type="project" value="InterPro"/>
</dbReference>
<evidence type="ECO:0000256" key="4">
    <source>
        <dbReference type="ARBA" id="ARBA00022618"/>
    </source>
</evidence>
<dbReference type="GO" id="GO:0071555">
    <property type="term" value="P:cell wall organization"/>
    <property type="evidence" value="ECO:0007669"/>
    <property type="project" value="UniProtKB-KW"/>
</dbReference>
<dbReference type="PANTHER" id="PTHR30627:SF1">
    <property type="entry name" value="PEPTIDOGLYCAN D,D-TRANSPEPTIDASE FTSI"/>
    <property type="match status" value="1"/>
</dbReference>
<evidence type="ECO:0000256" key="13">
    <source>
        <dbReference type="ARBA" id="ARBA00023210"/>
    </source>
</evidence>
<dbReference type="Pfam" id="PF00905">
    <property type="entry name" value="Transpeptidase"/>
    <property type="match status" value="1"/>
</dbReference>
<evidence type="ECO:0000256" key="3">
    <source>
        <dbReference type="ARBA" id="ARBA00022519"/>
    </source>
</evidence>
<dbReference type="Gene3D" id="3.30.450.330">
    <property type="match status" value="1"/>
</dbReference>
<dbReference type="GO" id="GO:0009002">
    <property type="term" value="F:serine-type D-Ala-D-Ala carboxypeptidase activity"/>
    <property type="evidence" value="ECO:0007669"/>
    <property type="project" value="UniProtKB-UniRule"/>
</dbReference>
<evidence type="ECO:0000256" key="11">
    <source>
        <dbReference type="ARBA" id="ARBA00022989"/>
    </source>
</evidence>
<dbReference type="EMBL" id="FLQX01000112">
    <property type="protein sequence ID" value="SBT06844.1"/>
    <property type="molecule type" value="Genomic_DNA"/>
</dbReference>
<dbReference type="GO" id="GO:0008360">
    <property type="term" value="P:regulation of cell shape"/>
    <property type="evidence" value="ECO:0007669"/>
    <property type="project" value="UniProtKB-KW"/>
</dbReference>
<evidence type="ECO:0000259" key="17">
    <source>
        <dbReference type="Pfam" id="PF00905"/>
    </source>
</evidence>
<evidence type="ECO:0000256" key="16">
    <source>
        <dbReference type="HAMAP-Rule" id="MF_02080"/>
    </source>
</evidence>
<evidence type="ECO:0000256" key="14">
    <source>
        <dbReference type="ARBA" id="ARBA00023306"/>
    </source>
</evidence>
<comment type="pathway">
    <text evidence="16">Cell wall biogenesis; peptidoglycan biosynthesis.</text>
</comment>
<evidence type="ECO:0000256" key="2">
    <source>
        <dbReference type="ARBA" id="ARBA00022475"/>
    </source>
</evidence>
<feature type="domain" description="Penicillin-binding protein dimerisation" evidence="18">
    <location>
        <begin position="70"/>
        <end position="216"/>
    </location>
</feature>
<dbReference type="GO" id="GO:0006508">
    <property type="term" value="P:proteolysis"/>
    <property type="evidence" value="ECO:0007669"/>
    <property type="project" value="UniProtKB-KW"/>
</dbReference>
<dbReference type="GO" id="GO:0008658">
    <property type="term" value="F:penicillin binding"/>
    <property type="evidence" value="ECO:0007669"/>
    <property type="project" value="InterPro"/>
</dbReference>
<name>A0A1A8XNV0_9PROT</name>
<dbReference type="GO" id="GO:0009252">
    <property type="term" value="P:peptidoglycan biosynthetic process"/>
    <property type="evidence" value="ECO:0007669"/>
    <property type="project" value="UniProtKB-UniRule"/>
</dbReference>
<evidence type="ECO:0000256" key="15">
    <source>
        <dbReference type="ARBA" id="ARBA00023316"/>
    </source>
</evidence>
<dbReference type="SUPFAM" id="SSF56601">
    <property type="entry name" value="beta-lactamase/transpeptidase-like"/>
    <property type="match status" value="1"/>
</dbReference>
<keyword evidence="15 16" id="KW-0961">Cell wall biogenesis/degradation</keyword>
<sequence>MMNFKGNPAHKFAESPLLQLSLPPWRSRLMALLILGSFSLLIGRAFYLQIVNNDFLQEKGESRYRRNIEISASRGRIADRHGDVLAISTPMKSIWAIPSATSLTPDQSRQLAALLETDVKQLTHKLETDKSFVFLRRQIPPLVADQVAALKLPGIGQNKEYRRFYPTGEMTAHVVGFTGVDDKGLEGVELAFHEQLLGQPGGRSVIKDRRGQIVEDVGSIKTPQDGKDIRLALDSKIQYLAYSQLKQAITDNNAKAGGIIVLDARSGEILALANWPTYNPNNREKLSGAQLRNRAVTDTFEPGSTLKPFTIALALDNAKVRFDTIINCAPGRLTIGSATISDAHPHGALTVAEVIQKSSNVGAAKIAAMLPAQKMWEMFDDVGFGQVPRLGFPGEVSGRLRPWKRWRPIEQATMSYGHGISVSLIQLARAYSVFARDGDLVPLSLTRADSSMPQGARVFSAKTAREVRTMLEMAVLPGGTAPKAQIPGYRVAGKTGTAYKLEHGRYASKYVSSFVGFAPASEPRLIVAVMIDEPSAGKHYGGDVAAPVFASVMGSSLRTLGIAPDIPLVVAQSPQSPQSPKTLAAKAKL</sequence>
<keyword evidence="6 16" id="KW-0645">Protease</keyword>
<evidence type="ECO:0000256" key="6">
    <source>
        <dbReference type="ARBA" id="ARBA00022670"/>
    </source>
</evidence>
<dbReference type="Gene3D" id="3.90.1310.10">
    <property type="entry name" value="Penicillin-binding protein 2a (Domain 2)"/>
    <property type="match status" value="1"/>
</dbReference>
<dbReference type="PANTHER" id="PTHR30627">
    <property type="entry name" value="PEPTIDOGLYCAN D,D-TRANSPEPTIDASE"/>
    <property type="match status" value="1"/>
</dbReference>
<dbReference type="GO" id="GO:0005886">
    <property type="term" value="C:plasma membrane"/>
    <property type="evidence" value="ECO:0007669"/>
    <property type="project" value="UniProtKB-UniRule"/>
</dbReference>
<dbReference type="InterPro" id="IPR001460">
    <property type="entry name" value="PCN-bd_Tpept"/>
</dbReference>
<evidence type="ECO:0000256" key="8">
    <source>
        <dbReference type="ARBA" id="ARBA00022801"/>
    </source>
</evidence>
<dbReference type="InterPro" id="IPR037532">
    <property type="entry name" value="FtsI_transpept"/>
</dbReference>
<keyword evidence="11 16" id="KW-1133">Transmembrane helix</keyword>
<evidence type="ECO:0000256" key="7">
    <source>
        <dbReference type="ARBA" id="ARBA00022692"/>
    </source>
</evidence>
<feature type="domain" description="Penicillin-binding protein transpeptidase" evidence="17">
    <location>
        <begin position="257"/>
        <end position="553"/>
    </location>
</feature>
<evidence type="ECO:0000313" key="19">
    <source>
        <dbReference type="EMBL" id="SBT06844.1"/>
    </source>
</evidence>
<evidence type="ECO:0000256" key="1">
    <source>
        <dbReference type="ARBA" id="ARBA00004370"/>
    </source>
</evidence>
<proteinExistence type="inferred from homology"/>
<keyword evidence="4 16" id="KW-0132">Cell division</keyword>
<dbReference type="Proteomes" id="UP000199169">
    <property type="component" value="Unassembled WGS sequence"/>
</dbReference>
<comment type="catalytic activity">
    <reaction evidence="16">
        <text>Preferential cleavage: (Ac)2-L-Lys-D-Ala-|-D-Ala. Also transpeptidation of peptidyl-alanyl moieties that are N-acyl substituents of D-alanine.</text>
        <dbReference type="EC" id="3.4.16.4"/>
    </reaction>
</comment>
<comment type="similarity">
    <text evidence="16">Belongs to the transpeptidase family. FtsI subfamily.</text>
</comment>
<keyword evidence="5 16" id="KW-0121">Carboxypeptidase</keyword>
<keyword evidence="9 16" id="KW-0133">Cell shape</keyword>
<organism evidence="19 20">
    <name type="scientific">Candidatus Accumulibacter aalborgensis</name>
    <dbReference type="NCBI Taxonomy" id="1860102"/>
    <lineage>
        <taxon>Bacteria</taxon>
        <taxon>Pseudomonadati</taxon>
        <taxon>Pseudomonadota</taxon>
        <taxon>Betaproteobacteria</taxon>
        <taxon>Candidatus Accumulibacter</taxon>
    </lineage>
</organism>
<dbReference type="Gene3D" id="3.40.710.10">
    <property type="entry name" value="DD-peptidase/beta-lactamase superfamily"/>
    <property type="match status" value="1"/>
</dbReference>
<evidence type="ECO:0000256" key="9">
    <source>
        <dbReference type="ARBA" id="ARBA00022960"/>
    </source>
</evidence>
<keyword evidence="12 16" id="KW-0472">Membrane</keyword>
<dbReference type="InterPro" id="IPR050515">
    <property type="entry name" value="Beta-lactam/transpept"/>
</dbReference>
<keyword evidence="7 16" id="KW-0812">Transmembrane</keyword>
<accession>A0A1A8XNV0</accession>
<dbReference type="InterPro" id="IPR012338">
    <property type="entry name" value="Beta-lactam/transpept-like"/>
</dbReference>
<dbReference type="InterPro" id="IPR005311">
    <property type="entry name" value="PBP_dimer"/>
</dbReference>